<evidence type="ECO:0000313" key="3">
    <source>
        <dbReference type="Proteomes" id="UP001208570"/>
    </source>
</evidence>
<evidence type="ECO:0000259" key="1">
    <source>
        <dbReference type="PROSITE" id="PS50878"/>
    </source>
</evidence>
<proteinExistence type="predicted"/>
<dbReference type="EMBL" id="JAODUP010000012">
    <property type="protein sequence ID" value="KAK2169129.1"/>
    <property type="molecule type" value="Genomic_DNA"/>
</dbReference>
<accession>A0AAD9KCE7</accession>
<keyword evidence="3" id="KW-1185">Reference proteome</keyword>
<reference evidence="2" key="1">
    <citation type="journal article" date="2023" name="Mol. Biol. Evol.">
        <title>Third-Generation Sequencing Reveals the Adaptive Role of the Epigenome in Three Deep-Sea Polychaetes.</title>
        <authorList>
            <person name="Perez M."/>
            <person name="Aroh O."/>
            <person name="Sun Y."/>
            <person name="Lan Y."/>
            <person name="Juniper S.K."/>
            <person name="Young C.R."/>
            <person name="Angers B."/>
            <person name="Qian P.Y."/>
        </authorList>
    </citation>
    <scope>NUCLEOTIDE SEQUENCE</scope>
    <source>
        <strain evidence="2">P08H-3</strain>
    </source>
</reference>
<sequence>MGRGGDLDAVYLDFSKCFDSVPHERLLLKIQNYGIQGKMWSWSADFLRSQKQRISIEGCQSTVVMVLSGIPQGSVIGPLLFIIFVNEMPELVHTSILIFADDTKVFTEIRNEEDATKLQENLTALQEWSQMWQLRFNPDKCHVLHLGSNNQKYNMNKSTDEQTRLQETLAEGKMFSAILDTQHCRVQPNKSKTKSAEIGSIDMRASKISEHCPGVTTVFRDPSTNIVHECSQVCYYNDIDSSPYDCPELCPVTSISMSNMMEGKSDNNKFTQINQHSENTLESKPMLPLTSSV</sequence>
<dbReference type="PROSITE" id="PS50878">
    <property type="entry name" value="RT_POL"/>
    <property type="match status" value="1"/>
</dbReference>
<dbReference type="InterPro" id="IPR043502">
    <property type="entry name" value="DNA/RNA_pol_sf"/>
</dbReference>
<dbReference type="InterPro" id="IPR000477">
    <property type="entry name" value="RT_dom"/>
</dbReference>
<feature type="domain" description="Reverse transcriptase" evidence="1">
    <location>
        <begin position="1"/>
        <end position="169"/>
    </location>
</feature>
<evidence type="ECO:0000313" key="2">
    <source>
        <dbReference type="EMBL" id="KAK2169129.1"/>
    </source>
</evidence>
<dbReference type="Proteomes" id="UP001208570">
    <property type="component" value="Unassembled WGS sequence"/>
</dbReference>
<name>A0AAD9KCE7_9ANNE</name>
<organism evidence="2 3">
    <name type="scientific">Paralvinella palmiformis</name>
    <dbReference type="NCBI Taxonomy" id="53620"/>
    <lineage>
        <taxon>Eukaryota</taxon>
        <taxon>Metazoa</taxon>
        <taxon>Spiralia</taxon>
        <taxon>Lophotrochozoa</taxon>
        <taxon>Annelida</taxon>
        <taxon>Polychaeta</taxon>
        <taxon>Sedentaria</taxon>
        <taxon>Canalipalpata</taxon>
        <taxon>Terebellida</taxon>
        <taxon>Terebelliformia</taxon>
        <taxon>Alvinellidae</taxon>
        <taxon>Paralvinella</taxon>
    </lineage>
</organism>
<gene>
    <name evidence="2" type="ORF">LSH36_12g17010</name>
</gene>
<comment type="caution">
    <text evidence="2">The sequence shown here is derived from an EMBL/GenBank/DDBJ whole genome shotgun (WGS) entry which is preliminary data.</text>
</comment>
<dbReference type="AlphaFoldDB" id="A0AAD9KCE7"/>
<dbReference type="SUPFAM" id="SSF56672">
    <property type="entry name" value="DNA/RNA polymerases"/>
    <property type="match status" value="1"/>
</dbReference>
<dbReference type="PANTHER" id="PTHR33332">
    <property type="entry name" value="REVERSE TRANSCRIPTASE DOMAIN-CONTAINING PROTEIN"/>
    <property type="match status" value="1"/>
</dbReference>
<dbReference type="Pfam" id="PF00078">
    <property type="entry name" value="RVT_1"/>
    <property type="match status" value="1"/>
</dbReference>
<protein>
    <recommendedName>
        <fullName evidence="1">Reverse transcriptase domain-containing protein</fullName>
    </recommendedName>
</protein>